<dbReference type="GO" id="GO:0005737">
    <property type="term" value="C:cytoplasm"/>
    <property type="evidence" value="ECO:0007669"/>
    <property type="project" value="TreeGrafter"/>
</dbReference>
<dbReference type="FunFam" id="3.40.50.300:FF:000705">
    <property type="entry name" value="Endoribonuclease dicer-like protein"/>
    <property type="match status" value="1"/>
</dbReference>
<dbReference type="InterPro" id="IPR014001">
    <property type="entry name" value="Helicase_ATP-bd"/>
</dbReference>
<dbReference type="Gene3D" id="3.40.50.300">
    <property type="entry name" value="P-loop containing nucleotide triphosphate hydrolases"/>
    <property type="match status" value="1"/>
</dbReference>
<dbReference type="InterPro" id="IPR051363">
    <property type="entry name" value="RLR_Helicase"/>
</dbReference>
<evidence type="ECO:0000256" key="1">
    <source>
        <dbReference type="SAM" id="Phobius"/>
    </source>
</evidence>
<evidence type="ECO:0000259" key="2">
    <source>
        <dbReference type="PROSITE" id="PS51192"/>
    </source>
</evidence>
<dbReference type="GO" id="GO:0005524">
    <property type="term" value="F:ATP binding"/>
    <property type="evidence" value="ECO:0007669"/>
    <property type="project" value="InterPro"/>
</dbReference>
<organism evidence="3 4">
    <name type="scientific">Colocasia esculenta</name>
    <name type="common">Wild taro</name>
    <name type="synonym">Arum esculentum</name>
    <dbReference type="NCBI Taxonomy" id="4460"/>
    <lineage>
        <taxon>Eukaryota</taxon>
        <taxon>Viridiplantae</taxon>
        <taxon>Streptophyta</taxon>
        <taxon>Embryophyta</taxon>
        <taxon>Tracheophyta</taxon>
        <taxon>Spermatophyta</taxon>
        <taxon>Magnoliopsida</taxon>
        <taxon>Liliopsida</taxon>
        <taxon>Araceae</taxon>
        <taxon>Aroideae</taxon>
        <taxon>Colocasieae</taxon>
        <taxon>Colocasia</taxon>
    </lineage>
</organism>
<accession>A0A843V5A5</accession>
<feature type="transmembrane region" description="Helical" evidence="1">
    <location>
        <begin position="39"/>
        <end position="66"/>
    </location>
</feature>
<feature type="domain" description="Helicase ATP-binding" evidence="2">
    <location>
        <begin position="70"/>
        <end position="256"/>
    </location>
</feature>
<dbReference type="InterPro" id="IPR027417">
    <property type="entry name" value="P-loop_NTPase"/>
</dbReference>
<dbReference type="AlphaFoldDB" id="A0A843V5A5"/>
<evidence type="ECO:0000313" key="3">
    <source>
        <dbReference type="EMBL" id="MQL91411.1"/>
    </source>
</evidence>
<keyword evidence="1" id="KW-0472">Membrane</keyword>
<keyword evidence="1" id="KW-0812">Transmembrane</keyword>
<dbReference type="CDD" id="cd18034">
    <property type="entry name" value="DEXHc_dicer"/>
    <property type="match status" value="1"/>
</dbReference>
<proteinExistence type="predicted"/>
<dbReference type="SUPFAM" id="SSF52540">
    <property type="entry name" value="P-loop containing nucleoside triphosphate hydrolases"/>
    <property type="match status" value="1"/>
</dbReference>
<sequence length="335" mass="37663">MATVEMAAAIDSNAAPAPLSATLPDPETYARRSAAFPPIYLVSPVSLVLLTYVVVLSLDLLFACSYQLEALEMAMRGNTIAFLETGSGKTLIAIMLLRAHAHLLRREPSSYTSGRYPIAVFLTPTVILVSQQANVIQMHTDLSVGRFWGDMGVDFWTADTWERKLREFQVFVMTPQILLDNLRHGFFNMGMIKLLVFDECHHAKGRHPYACIMTEFYHRQLGIQSAILPRIFGMTASIVNTKGSSSQIGYEKQIVELESLMASKFSRLTTLVALYTTTTMEYGDPDVYTVANESILAEYIAFSTPKVKLYKHQDIPYDLFVRIADRLELLKREVL</sequence>
<dbReference type="GO" id="GO:0003676">
    <property type="term" value="F:nucleic acid binding"/>
    <property type="evidence" value="ECO:0007669"/>
    <property type="project" value="InterPro"/>
</dbReference>
<reference evidence="3" key="1">
    <citation type="submission" date="2017-07" db="EMBL/GenBank/DDBJ databases">
        <title>Taro Niue Genome Assembly and Annotation.</title>
        <authorList>
            <person name="Atibalentja N."/>
            <person name="Keating K."/>
            <person name="Fields C.J."/>
        </authorList>
    </citation>
    <scope>NUCLEOTIDE SEQUENCE</scope>
    <source>
        <strain evidence="3">Niue_2</strain>
        <tissue evidence="3">Leaf</tissue>
    </source>
</reference>
<comment type="caution">
    <text evidence="3">The sequence shown here is derived from an EMBL/GenBank/DDBJ whole genome shotgun (WGS) entry which is preliminary data.</text>
</comment>
<evidence type="ECO:0000313" key="4">
    <source>
        <dbReference type="Proteomes" id="UP000652761"/>
    </source>
</evidence>
<dbReference type="EMBL" id="NMUH01001336">
    <property type="protein sequence ID" value="MQL91411.1"/>
    <property type="molecule type" value="Genomic_DNA"/>
</dbReference>
<dbReference type="PROSITE" id="PS51192">
    <property type="entry name" value="HELICASE_ATP_BIND_1"/>
    <property type="match status" value="1"/>
</dbReference>
<dbReference type="InterPro" id="IPR011545">
    <property type="entry name" value="DEAD/DEAH_box_helicase_dom"/>
</dbReference>
<name>A0A843V5A5_COLES</name>
<dbReference type="PANTHER" id="PTHR14074:SF16">
    <property type="entry name" value="ANTIVIRAL INNATE IMMUNE RESPONSE RECEPTOR RIG-I"/>
    <property type="match status" value="1"/>
</dbReference>
<gene>
    <name evidence="3" type="ORF">Taro_024007</name>
</gene>
<protein>
    <recommendedName>
        <fullName evidence="2">Helicase ATP-binding domain-containing protein</fullName>
    </recommendedName>
</protein>
<keyword evidence="1" id="KW-1133">Transmembrane helix</keyword>
<dbReference type="OrthoDB" id="6513042at2759"/>
<dbReference type="SMART" id="SM00487">
    <property type="entry name" value="DEXDc"/>
    <property type="match status" value="1"/>
</dbReference>
<dbReference type="PANTHER" id="PTHR14074">
    <property type="entry name" value="HELICASE WITH DEATH DOMAIN-RELATED"/>
    <property type="match status" value="1"/>
</dbReference>
<keyword evidence="4" id="KW-1185">Reference proteome</keyword>
<dbReference type="Proteomes" id="UP000652761">
    <property type="component" value="Unassembled WGS sequence"/>
</dbReference>
<dbReference type="Pfam" id="PF00270">
    <property type="entry name" value="DEAD"/>
    <property type="match status" value="1"/>
</dbReference>